<dbReference type="AlphaFoldDB" id="A0A919TCX8"/>
<organism evidence="2 3">
    <name type="scientific">Paractinoplanes toevensis</name>
    <dbReference type="NCBI Taxonomy" id="571911"/>
    <lineage>
        <taxon>Bacteria</taxon>
        <taxon>Bacillati</taxon>
        <taxon>Actinomycetota</taxon>
        <taxon>Actinomycetes</taxon>
        <taxon>Micromonosporales</taxon>
        <taxon>Micromonosporaceae</taxon>
        <taxon>Paractinoplanes</taxon>
    </lineage>
</organism>
<evidence type="ECO:0000313" key="3">
    <source>
        <dbReference type="Proteomes" id="UP000677082"/>
    </source>
</evidence>
<keyword evidence="3" id="KW-1185">Reference proteome</keyword>
<dbReference type="RefSeq" id="WP_213008957.1">
    <property type="nucleotide sequence ID" value="NZ_BOQN01000063.1"/>
</dbReference>
<feature type="transmembrane region" description="Helical" evidence="1">
    <location>
        <begin position="48"/>
        <end position="72"/>
    </location>
</feature>
<gene>
    <name evidence="2" type="ORF">Ato02nite_049260</name>
</gene>
<dbReference type="Proteomes" id="UP000677082">
    <property type="component" value="Unassembled WGS sequence"/>
</dbReference>
<protein>
    <submittedName>
        <fullName evidence="2">Uncharacterized protein</fullName>
    </submittedName>
</protein>
<name>A0A919TCX8_9ACTN</name>
<keyword evidence="1" id="KW-1133">Transmembrane helix</keyword>
<keyword evidence="1" id="KW-0472">Membrane</keyword>
<evidence type="ECO:0000313" key="2">
    <source>
        <dbReference type="EMBL" id="GIM93133.1"/>
    </source>
</evidence>
<proteinExistence type="predicted"/>
<keyword evidence="1" id="KW-0812">Transmembrane</keyword>
<evidence type="ECO:0000256" key="1">
    <source>
        <dbReference type="SAM" id="Phobius"/>
    </source>
</evidence>
<accession>A0A919TCX8</accession>
<dbReference type="EMBL" id="BOQN01000063">
    <property type="protein sequence ID" value="GIM93133.1"/>
    <property type="molecule type" value="Genomic_DNA"/>
</dbReference>
<sequence>MILALEIMAGVFCALIVALVTVRGVVTERAYDSLNNVRANPPKRRRNDLIADILLTGLCVALVACLAVRIYVEIA</sequence>
<comment type="caution">
    <text evidence="2">The sequence shown here is derived from an EMBL/GenBank/DDBJ whole genome shotgun (WGS) entry which is preliminary data.</text>
</comment>
<reference evidence="2 3" key="1">
    <citation type="submission" date="2021-03" db="EMBL/GenBank/DDBJ databases">
        <title>Whole genome shotgun sequence of Actinoplanes toevensis NBRC 105298.</title>
        <authorList>
            <person name="Komaki H."/>
            <person name="Tamura T."/>
        </authorList>
    </citation>
    <scope>NUCLEOTIDE SEQUENCE [LARGE SCALE GENOMIC DNA]</scope>
    <source>
        <strain evidence="2 3">NBRC 105298</strain>
    </source>
</reference>